<reference key="2">
    <citation type="submission" date="2011-05" db="EMBL/GenBank/DDBJ databases">
        <title>The Genome of Mycoplasma haemofelis Strain Ohio2, a pathogenic hemoplasma of the cat.</title>
        <authorList>
            <person name="Santos A.P."/>
            <person name="Guimaraes A.M.S."/>
            <person name="SanMiguel P.J."/>
            <person name="Martin S.W."/>
            <person name="Messick J.B."/>
        </authorList>
    </citation>
    <scope>NUCLEOTIDE SEQUENCE</scope>
    <source>
        <strain>Ohio2</strain>
    </source>
</reference>
<name>F6FH94_MYCHI</name>
<evidence type="ECO:0000313" key="1">
    <source>
        <dbReference type="EMBL" id="AEG72699.1"/>
    </source>
</evidence>
<dbReference type="AlphaFoldDB" id="F6FH94"/>
<gene>
    <name evidence="1" type="ordered locus">MHF_0423</name>
</gene>
<reference evidence="1 2" key="1">
    <citation type="journal article" date="2011" name="J. Bacteriol.">
        <title>Complete genome sequences of two hemotropic Mycoplasmas, Mycoplasma haemofelis strain Ohio2 and Mycoplasma suis strain Illinois.</title>
        <authorList>
            <person name="Messick J.B."/>
            <person name="Santos A.P."/>
            <person name="Guimaraes A.M."/>
        </authorList>
    </citation>
    <scope>NUCLEOTIDE SEQUENCE [LARGE SCALE GENOMIC DNA]</scope>
    <source>
        <strain evidence="1 2">Ohio2</strain>
    </source>
</reference>
<dbReference type="HOGENOM" id="CLU_139732_0_0_14"/>
<accession>F6FH94</accession>
<organism evidence="1 2">
    <name type="scientific">Mycoplasma haemofelis (strain Ohio2)</name>
    <dbReference type="NCBI Taxonomy" id="859194"/>
    <lineage>
        <taxon>Bacteria</taxon>
        <taxon>Bacillati</taxon>
        <taxon>Mycoplasmatota</taxon>
        <taxon>Mollicutes</taxon>
        <taxon>Mycoplasmataceae</taxon>
        <taxon>Mycoplasma</taxon>
    </lineage>
</organism>
<evidence type="ECO:0000313" key="2">
    <source>
        <dbReference type="Proteomes" id="UP000007952"/>
    </source>
</evidence>
<sequence>MSMSNLPLIGSIAAVGGAVGVGGLALELSKPKSHHISLAKSKESSSLKVSKRCEIFHIQDSNQKTVKKMEEASLRTKTDSVSFWSSVDADCKSKEKIYVAYRSNAWVYEASDQEKEWRVIP</sequence>
<dbReference type="Proteomes" id="UP000007952">
    <property type="component" value="Chromosome"/>
</dbReference>
<dbReference type="EMBL" id="CP002808">
    <property type="protein sequence ID" value="AEG72699.1"/>
    <property type="molecule type" value="Genomic_DNA"/>
</dbReference>
<protein>
    <submittedName>
        <fullName evidence="1">Uncharacterized protein</fullName>
    </submittedName>
</protein>
<proteinExistence type="predicted"/>
<dbReference type="KEGG" id="mhf:MHF_0423"/>
<dbReference type="STRING" id="859194.MHF_0423"/>